<accession>A0AA86T1C4</accession>
<evidence type="ECO:0000313" key="2">
    <source>
        <dbReference type="Proteomes" id="UP001179121"/>
    </source>
</evidence>
<sequence>MCALCDRKCELKLSHIIPKFVIDWLKTTQPGSLRAGGAPNRRIQDAYKIPLLCGGCESQFSKWETNFCKKVFAPYHRKQSASLVYGPWANKCLVSISWRVVHFIKRQFGIRHFSQTQTYELDKAINSWHRFLSGNEMSIGLYTQHLLPLTIIHEHTIPNLSPFMNRYLIGSVDIDVIRSERMAYAFAKLGQILLFGRIMDENPEHWSGTEVAADSGKIEPGPYSVHAVVMDFLNGRANRAGYLLSTMSKKQKDLVETSLIKNVSEFSKTDLARAMAADVSFSGNQAFEITGSQEPSE</sequence>
<dbReference type="AlphaFoldDB" id="A0AA86T1C4"/>
<keyword evidence="2" id="KW-1185">Reference proteome</keyword>
<name>A0AA86T1C4_9BACT</name>
<dbReference type="Proteomes" id="UP001179121">
    <property type="component" value="Chromosome"/>
</dbReference>
<dbReference type="EMBL" id="OX365700">
    <property type="protein sequence ID" value="CAI4030154.1"/>
    <property type="molecule type" value="Genomic_DNA"/>
</dbReference>
<proteinExistence type="predicted"/>
<reference evidence="1" key="1">
    <citation type="submission" date="2022-10" db="EMBL/GenBank/DDBJ databases">
        <authorList>
            <person name="Koch H."/>
        </authorList>
    </citation>
    <scope>NUCLEOTIDE SEQUENCE</scope>
    <source>
        <strain evidence="1">DNF</strain>
    </source>
</reference>
<evidence type="ECO:0000313" key="1">
    <source>
        <dbReference type="EMBL" id="CAI4030154.1"/>
    </source>
</evidence>
<organism evidence="1 2">
    <name type="scientific">Nitrospira tepida</name>
    <dbReference type="NCBI Taxonomy" id="2973512"/>
    <lineage>
        <taxon>Bacteria</taxon>
        <taxon>Pseudomonadati</taxon>
        <taxon>Nitrospirota</taxon>
        <taxon>Nitrospiria</taxon>
        <taxon>Nitrospirales</taxon>
        <taxon>Nitrospiraceae</taxon>
        <taxon>Nitrospira</taxon>
    </lineage>
</organism>
<dbReference type="KEGG" id="nti:DNFV4_00579"/>
<evidence type="ECO:0008006" key="3">
    <source>
        <dbReference type="Google" id="ProtNLM"/>
    </source>
</evidence>
<protein>
    <recommendedName>
        <fullName evidence="3">HNH endonuclease</fullName>
    </recommendedName>
</protein>
<gene>
    <name evidence="1" type="ORF">DNFV4_00579</name>
</gene>